<reference evidence="2" key="1">
    <citation type="submission" date="2022-11" db="UniProtKB">
        <authorList>
            <consortium name="WormBaseParasite"/>
        </authorList>
    </citation>
    <scope>IDENTIFICATION</scope>
</reference>
<dbReference type="InterPro" id="IPR006954">
    <property type="entry name" value="Mlt-10-like"/>
</dbReference>
<evidence type="ECO:0000313" key="2">
    <source>
        <dbReference type="WBParaSite" id="jg26635"/>
    </source>
</evidence>
<dbReference type="WBParaSite" id="jg26635">
    <property type="protein sequence ID" value="jg26635"/>
    <property type="gene ID" value="jg26635"/>
</dbReference>
<protein>
    <submittedName>
        <fullName evidence="2">Uncharacterized protein</fullName>
    </submittedName>
</protein>
<evidence type="ECO:0000313" key="1">
    <source>
        <dbReference type="Proteomes" id="UP000887574"/>
    </source>
</evidence>
<sequence>MQKRPKRSVQVASRQSYQLLPSKAAITPLGSVAKMLMKAVLDAKNKTETRPWQHTIERIKSSEKRKTREKRLEEESIENLDQLAFKGMKSHRFGQDGRDDVRVLELNRLFVTSLFSLHNQGNAVEKLTSLPNLVKDFSSKDQQEWMNLIIEAAGVVDEADRLDGELKKASEIRKESRKKFDVEIRDKNEPH</sequence>
<dbReference type="Proteomes" id="UP000887574">
    <property type="component" value="Unplaced"/>
</dbReference>
<keyword evidence="1" id="KW-1185">Reference proteome</keyword>
<proteinExistence type="predicted"/>
<accession>A0A915E4J6</accession>
<dbReference type="AlphaFoldDB" id="A0A915E4J6"/>
<name>A0A915E4J6_9BILA</name>
<organism evidence="1 2">
    <name type="scientific">Ditylenchus dipsaci</name>
    <dbReference type="NCBI Taxonomy" id="166011"/>
    <lineage>
        <taxon>Eukaryota</taxon>
        <taxon>Metazoa</taxon>
        <taxon>Ecdysozoa</taxon>
        <taxon>Nematoda</taxon>
        <taxon>Chromadorea</taxon>
        <taxon>Rhabditida</taxon>
        <taxon>Tylenchina</taxon>
        <taxon>Tylenchomorpha</taxon>
        <taxon>Sphaerularioidea</taxon>
        <taxon>Anguinidae</taxon>
        <taxon>Anguininae</taxon>
        <taxon>Ditylenchus</taxon>
    </lineage>
</organism>
<dbReference type="Pfam" id="PF04870">
    <property type="entry name" value="Moulting_cycle"/>
    <property type="match status" value="2"/>
</dbReference>